<dbReference type="RefSeq" id="WP_271635923.1">
    <property type="nucleotide sequence ID" value="NZ_CP094970.1"/>
</dbReference>
<feature type="binding site" evidence="8">
    <location>
        <position position="63"/>
    </location>
    <ligand>
        <name>beta-alanine</name>
        <dbReference type="ChEBI" id="CHEBI:57966"/>
    </ligand>
</feature>
<reference evidence="9" key="1">
    <citation type="submission" date="2022-01" db="EMBL/GenBank/DDBJ databases">
        <title>Nocardioidaceae gen. sp. A5X3R13.</title>
        <authorList>
            <person name="Lopez Marin M.A."/>
            <person name="Uhlik O."/>
        </authorList>
    </citation>
    <scope>NUCLEOTIDE SEQUENCE</scope>
    <source>
        <strain evidence="9">A5X3R13</strain>
    </source>
</reference>
<dbReference type="Gene3D" id="3.40.50.620">
    <property type="entry name" value="HUPs"/>
    <property type="match status" value="1"/>
</dbReference>
<dbReference type="EC" id="6.3.2.1" evidence="8"/>
<comment type="function">
    <text evidence="8">Catalyzes the condensation of pantoate with beta-alanine in an ATP-dependent reaction via a pantoyl-adenylate intermediate.</text>
</comment>
<dbReference type="HAMAP" id="MF_00158">
    <property type="entry name" value="PanC"/>
    <property type="match status" value="1"/>
</dbReference>
<feature type="binding site" evidence="8">
    <location>
        <position position="156"/>
    </location>
    <ligand>
        <name>(R)-pantoate</name>
        <dbReference type="ChEBI" id="CHEBI:15980"/>
    </ligand>
</feature>
<dbReference type="Proteomes" id="UP001164390">
    <property type="component" value="Chromosome"/>
</dbReference>
<dbReference type="GO" id="GO:0004592">
    <property type="term" value="F:pantoate-beta-alanine ligase activity"/>
    <property type="evidence" value="ECO:0007669"/>
    <property type="project" value="UniProtKB-UniRule"/>
</dbReference>
<dbReference type="Pfam" id="PF02569">
    <property type="entry name" value="Pantoate_ligase"/>
    <property type="match status" value="1"/>
</dbReference>
<sequence>MPARVAYTPDELDTALADARAHGRRIAFVPTMGAIHDGHLGLVETAREHGDLIVASVFVNPTQFGPGEDYERYPRDLGRDVELLGGAGVDIVFAPDVETVYPPGTEDVTVDPGPLGQVLEGVSRPTHFRGVLTVVAKLFAFVRPGAAVFGEKDYQQLVLVRRLARALHTGVDVVGRPIVRDGDGLAKSSRNAFLSDAERATALVLSRALHTGAAARSRGAEAVTAAARGVLAGADGVHLDYLALTDAELGEPAGGRAARLLVAARVGSTRLIDNLGFDLPDDPGTTPR</sequence>
<proteinExistence type="inferred from homology"/>
<dbReference type="PANTHER" id="PTHR21299">
    <property type="entry name" value="CYTIDYLATE KINASE/PANTOATE-BETA-ALANINE LIGASE"/>
    <property type="match status" value="1"/>
</dbReference>
<dbReference type="NCBIfam" id="TIGR00018">
    <property type="entry name" value="panC"/>
    <property type="match status" value="1"/>
</dbReference>
<dbReference type="AlphaFoldDB" id="A0AA46TKG5"/>
<keyword evidence="3 8" id="KW-0436">Ligase</keyword>
<keyword evidence="5 8" id="KW-0547">Nucleotide-binding</keyword>
<organism evidence="9 10">
    <name type="scientific">Solicola gregarius</name>
    <dbReference type="NCBI Taxonomy" id="2908642"/>
    <lineage>
        <taxon>Bacteria</taxon>
        <taxon>Bacillati</taxon>
        <taxon>Actinomycetota</taxon>
        <taxon>Actinomycetes</taxon>
        <taxon>Propionibacteriales</taxon>
        <taxon>Nocardioidaceae</taxon>
        <taxon>Solicola</taxon>
    </lineage>
</organism>
<feature type="binding site" evidence="8">
    <location>
        <begin position="32"/>
        <end position="39"/>
    </location>
    <ligand>
        <name>ATP</name>
        <dbReference type="ChEBI" id="CHEBI:30616"/>
    </ligand>
</feature>
<evidence type="ECO:0000256" key="6">
    <source>
        <dbReference type="ARBA" id="ARBA00022840"/>
    </source>
</evidence>
<feature type="binding site" evidence="8">
    <location>
        <position position="63"/>
    </location>
    <ligand>
        <name>(R)-pantoate</name>
        <dbReference type="ChEBI" id="CHEBI:15980"/>
    </ligand>
</feature>
<gene>
    <name evidence="8 9" type="primary">panC</name>
    <name evidence="9" type="ORF">L0C25_07880</name>
</gene>
<dbReference type="EMBL" id="CP094970">
    <property type="protein sequence ID" value="UYM06984.1"/>
    <property type="molecule type" value="Genomic_DNA"/>
</dbReference>
<comment type="subcellular location">
    <subcellularLocation>
        <location evidence="8">Cytoplasm</location>
    </subcellularLocation>
</comment>
<dbReference type="Gene3D" id="3.30.1300.10">
    <property type="entry name" value="Pantoate-beta-alanine ligase, C-terminal domain"/>
    <property type="match status" value="1"/>
</dbReference>
<keyword evidence="10" id="KW-1185">Reference proteome</keyword>
<evidence type="ECO:0000256" key="2">
    <source>
        <dbReference type="ARBA" id="ARBA00009256"/>
    </source>
</evidence>
<feature type="binding site" evidence="8">
    <location>
        <begin position="187"/>
        <end position="190"/>
    </location>
    <ligand>
        <name>ATP</name>
        <dbReference type="ChEBI" id="CHEBI:30616"/>
    </ligand>
</feature>
<evidence type="ECO:0000256" key="7">
    <source>
        <dbReference type="ARBA" id="ARBA00048258"/>
    </source>
</evidence>
<keyword evidence="8" id="KW-0963">Cytoplasm</keyword>
<dbReference type="CDD" id="cd00560">
    <property type="entry name" value="PanC"/>
    <property type="match status" value="1"/>
</dbReference>
<dbReference type="InterPro" id="IPR042176">
    <property type="entry name" value="Pantoate_ligase_C"/>
</dbReference>
<feature type="binding site" evidence="8">
    <location>
        <begin position="150"/>
        <end position="153"/>
    </location>
    <ligand>
        <name>ATP</name>
        <dbReference type="ChEBI" id="CHEBI:30616"/>
    </ligand>
</feature>
<evidence type="ECO:0000256" key="1">
    <source>
        <dbReference type="ARBA" id="ARBA00004990"/>
    </source>
</evidence>
<name>A0AA46TKG5_9ACTN</name>
<dbReference type="KEGG" id="sgrg:L0C25_07880"/>
<evidence type="ECO:0000256" key="4">
    <source>
        <dbReference type="ARBA" id="ARBA00022655"/>
    </source>
</evidence>
<dbReference type="PANTHER" id="PTHR21299:SF1">
    <property type="entry name" value="PANTOATE--BETA-ALANINE LIGASE"/>
    <property type="match status" value="1"/>
</dbReference>
<comment type="catalytic activity">
    <reaction evidence="7 8">
        <text>(R)-pantoate + beta-alanine + ATP = (R)-pantothenate + AMP + diphosphate + H(+)</text>
        <dbReference type="Rhea" id="RHEA:10912"/>
        <dbReference type="ChEBI" id="CHEBI:15378"/>
        <dbReference type="ChEBI" id="CHEBI:15980"/>
        <dbReference type="ChEBI" id="CHEBI:29032"/>
        <dbReference type="ChEBI" id="CHEBI:30616"/>
        <dbReference type="ChEBI" id="CHEBI:33019"/>
        <dbReference type="ChEBI" id="CHEBI:57966"/>
        <dbReference type="ChEBI" id="CHEBI:456215"/>
        <dbReference type="EC" id="6.3.2.1"/>
    </reaction>
</comment>
<dbReference type="InterPro" id="IPR003721">
    <property type="entry name" value="Pantoate_ligase"/>
</dbReference>
<accession>A0AA46TKG5</accession>
<evidence type="ECO:0000256" key="3">
    <source>
        <dbReference type="ARBA" id="ARBA00022598"/>
    </source>
</evidence>
<feature type="binding site" evidence="8">
    <location>
        <position position="179"/>
    </location>
    <ligand>
        <name>ATP</name>
        <dbReference type="ChEBI" id="CHEBI:30616"/>
    </ligand>
</feature>
<dbReference type="GO" id="GO:0005829">
    <property type="term" value="C:cytosol"/>
    <property type="evidence" value="ECO:0007669"/>
    <property type="project" value="TreeGrafter"/>
</dbReference>
<comment type="subunit">
    <text evidence="8">Homodimer.</text>
</comment>
<comment type="similarity">
    <text evidence="2 8">Belongs to the pantothenate synthetase family.</text>
</comment>
<dbReference type="GO" id="GO:0005524">
    <property type="term" value="F:ATP binding"/>
    <property type="evidence" value="ECO:0007669"/>
    <property type="project" value="UniProtKB-KW"/>
</dbReference>
<evidence type="ECO:0000313" key="9">
    <source>
        <dbReference type="EMBL" id="UYM06984.1"/>
    </source>
</evidence>
<protein>
    <recommendedName>
        <fullName evidence="8">Pantothenate synthetase</fullName>
        <shortName evidence="8">PS</shortName>
        <ecNumber evidence="8">6.3.2.1</ecNumber>
    </recommendedName>
    <alternativeName>
        <fullName evidence="8">Pantoate--beta-alanine ligase</fullName>
    </alternativeName>
    <alternativeName>
        <fullName evidence="8">Pantoate-activating enzyme</fullName>
    </alternativeName>
</protein>
<dbReference type="NCBIfam" id="TIGR00125">
    <property type="entry name" value="cyt_tran_rel"/>
    <property type="match status" value="1"/>
</dbReference>
<comment type="pathway">
    <text evidence="1 8">Cofactor biosynthesis; (R)-pantothenate biosynthesis; (R)-pantothenate from (R)-pantoate and beta-alanine: step 1/1.</text>
</comment>
<feature type="active site" description="Proton donor" evidence="8">
    <location>
        <position position="39"/>
    </location>
</feature>
<keyword evidence="4 8" id="KW-0566">Pantothenate biosynthesis</keyword>
<evidence type="ECO:0000313" key="10">
    <source>
        <dbReference type="Proteomes" id="UP001164390"/>
    </source>
</evidence>
<evidence type="ECO:0000256" key="8">
    <source>
        <dbReference type="HAMAP-Rule" id="MF_00158"/>
    </source>
</evidence>
<comment type="miscellaneous">
    <text evidence="8">The reaction proceeds by a bi uni uni bi ping pong mechanism.</text>
</comment>
<dbReference type="GO" id="GO:0015940">
    <property type="term" value="P:pantothenate biosynthetic process"/>
    <property type="evidence" value="ECO:0007669"/>
    <property type="project" value="UniProtKB-UniRule"/>
</dbReference>
<dbReference type="InterPro" id="IPR004821">
    <property type="entry name" value="Cyt_trans-like"/>
</dbReference>
<dbReference type="SUPFAM" id="SSF52374">
    <property type="entry name" value="Nucleotidylyl transferase"/>
    <property type="match status" value="1"/>
</dbReference>
<evidence type="ECO:0000256" key="5">
    <source>
        <dbReference type="ARBA" id="ARBA00022741"/>
    </source>
</evidence>
<dbReference type="InterPro" id="IPR014729">
    <property type="entry name" value="Rossmann-like_a/b/a_fold"/>
</dbReference>
<keyword evidence="6 8" id="KW-0067">ATP-binding</keyword>